<feature type="compositionally biased region" description="Low complexity" evidence="1">
    <location>
        <begin position="57"/>
        <end position="67"/>
    </location>
</feature>
<evidence type="ECO:0000256" key="2">
    <source>
        <dbReference type="SAM" id="SignalP"/>
    </source>
</evidence>
<feature type="region of interest" description="Disordered" evidence="1">
    <location>
        <begin position="57"/>
        <end position="85"/>
    </location>
</feature>
<dbReference type="AlphaFoldDB" id="A0AAJ0DNB8"/>
<name>A0AAJ0DNB8_9PEZI</name>
<comment type="caution">
    <text evidence="3">The sequence shown here is derived from an EMBL/GenBank/DDBJ whole genome shotgun (WGS) entry which is preliminary data.</text>
</comment>
<feature type="chain" id="PRO_5042575607" evidence="2">
    <location>
        <begin position="20"/>
        <end position="445"/>
    </location>
</feature>
<protein>
    <submittedName>
        <fullName evidence="3">Uncharacterized protein</fullName>
    </submittedName>
</protein>
<organism evidence="3 4">
    <name type="scientific">Extremus antarcticus</name>
    <dbReference type="NCBI Taxonomy" id="702011"/>
    <lineage>
        <taxon>Eukaryota</taxon>
        <taxon>Fungi</taxon>
        <taxon>Dikarya</taxon>
        <taxon>Ascomycota</taxon>
        <taxon>Pezizomycotina</taxon>
        <taxon>Dothideomycetes</taxon>
        <taxon>Dothideomycetidae</taxon>
        <taxon>Mycosphaerellales</taxon>
        <taxon>Extremaceae</taxon>
        <taxon>Extremus</taxon>
    </lineage>
</organism>
<evidence type="ECO:0000313" key="4">
    <source>
        <dbReference type="Proteomes" id="UP001271007"/>
    </source>
</evidence>
<feature type="compositionally biased region" description="Acidic residues" evidence="1">
    <location>
        <begin position="68"/>
        <end position="84"/>
    </location>
</feature>
<sequence length="445" mass="47370">MPLITRATLVAALIALSAASPVRNSNPSVVRRQEDAVDVLCDDLLSQGITTLAACQPTATTTAPVEEPTGEEPAEEDPVEEDPAESTVDFCVNADLFTPEGAAVVWNDLGVGSYFDEYLTNGGEAGWLTRLAGEMFPGSGDTGAFGCSSLHQPCLLARPFSCSELQASGHGAEFWILNAVQKLQADFIKAHENLQDTVINATLKVSSITKDFKVDMLQTGEALRWVAVVFGLAGGYANFFPSSVGVSIVKGLAGSLGAPYTFDPTSGIDKALSEIFTAQDDIIDDVLKLAVGGAGDTATLPDRGGDHTTSMAGYFADGRFLLQGDLVDQIFDLGYAYLNKKLVDVALQAYGYIIVHDENFPSEDVCSGQPGHYWMDFDGGRCMTLAAPYADGEYMAVAEDIIRKVESYDINVLDYYTAACDCQMNGDGEADPANLPTDGSMPLCF</sequence>
<evidence type="ECO:0000313" key="3">
    <source>
        <dbReference type="EMBL" id="KAK3053482.1"/>
    </source>
</evidence>
<dbReference type="Proteomes" id="UP001271007">
    <property type="component" value="Unassembled WGS sequence"/>
</dbReference>
<accession>A0AAJ0DNB8</accession>
<reference evidence="3" key="1">
    <citation type="submission" date="2023-04" db="EMBL/GenBank/DDBJ databases">
        <title>Black Yeasts Isolated from many extreme environments.</title>
        <authorList>
            <person name="Coleine C."/>
            <person name="Stajich J.E."/>
            <person name="Selbmann L."/>
        </authorList>
    </citation>
    <scope>NUCLEOTIDE SEQUENCE</scope>
    <source>
        <strain evidence="3">CCFEE 5312</strain>
    </source>
</reference>
<keyword evidence="2" id="KW-0732">Signal</keyword>
<proteinExistence type="predicted"/>
<evidence type="ECO:0000256" key="1">
    <source>
        <dbReference type="SAM" id="MobiDB-lite"/>
    </source>
</evidence>
<keyword evidence="4" id="KW-1185">Reference proteome</keyword>
<feature type="signal peptide" evidence="2">
    <location>
        <begin position="1"/>
        <end position="19"/>
    </location>
</feature>
<dbReference type="EMBL" id="JAWDJX010000016">
    <property type="protein sequence ID" value="KAK3053482.1"/>
    <property type="molecule type" value="Genomic_DNA"/>
</dbReference>
<gene>
    <name evidence="3" type="ORF">LTR09_005651</name>
</gene>